<evidence type="ECO:0000256" key="1">
    <source>
        <dbReference type="ARBA" id="ARBA00004127"/>
    </source>
</evidence>
<dbReference type="Proteomes" id="UP000702544">
    <property type="component" value="Unassembled WGS sequence"/>
</dbReference>
<keyword evidence="3" id="KW-1133">Transmembrane helix</keyword>
<evidence type="ECO:0000313" key="7">
    <source>
        <dbReference type="Proteomes" id="UP000702544"/>
    </source>
</evidence>
<sequence>MSATSWIRELIRGIPRFLLLLLRLLADGRVSTADKAVLAAAFAYALAPIDLMPDFIPFLGQVDDLFFLALAIDRLITNAGAELVRAHWDGPEEQLVLLCGRLDDLAEHLPGPVRARLERAAE</sequence>
<evidence type="ECO:0000313" key="6">
    <source>
        <dbReference type="EMBL" id="NIR75551.1"/>
    </source>
</evidence>
<dbReference type="AlphaFoldDB" id="A0AAE4ZBY6"/>
<comment type="caution">
    <text evidence="6">The sequence shown here is derived from an EMBL/GenBank/DDBJ whole genome shotgun (WGS) entry which is preliminary data.</text>
</comment>
<dbReference type="Pfam" id="PF06803">
    <property type="entry name" value="DUF1232"/>
    <property type="match status" value="1"/>
</dbReference>
<dbReference type="InterPro" id="IPR010652">
    <property type="entry name" value="DUF1232"/>
</dbReference>
<evidence type="ECO:0000259" key="5">
    <source>
        <dbReference type="Pfam" id="PF06803"/>
    </source>
</evidence>
<evidence type="ECO:0000256" key="3">
    <source>
        <dbReference type="ARBA" id="ARBA00022989"/>
    </source>
</evidence>
<protein>
    <submittedName>
        <fullName evidence="6">DUF1232 domain-containing protein</fullName>
    </submittedName>
</protein>
<keyword evidence="4" id="KW-0472">Membrane</keyword>
<evidence type="ECO:0000256" key="2">
    <source>
        <dbReference type="ARBA" id="ARBA00022692"/>
    </source>
</evidence>
<name>A0AAE4ZBY6_9BACT</name>
<dbReference type="EMBL" id="JAACAK010000083">
    <property type="protein sequence ID" value="NIR75551.1"/>
    <property type="molecule type" value="Genomic_DNA"/>
</dbReference>
<reference evidence="6 7" key="1">
    <citation type="submission" date="2020-01" db="EMBL/GenBank/DDBJ databases">
        <title>Genomes assembled from Gulf of Kutch pelagic sediment metagenomes.</title>
        <authorList>
            <person name="Chandrashekar M."/>
            <person name="Mahajan M.S."/>
            <person name="Dave K.J."/>
            <person name="Vatsa P."/>
            <person name="Nathani N.M."/>
        </authorList>
    </citation>
    <scope>NUCLEOTIDE SEQUENCE [LARGE SCALE GENOMIC DNA]</scope>
    <source>
        <strain evidence="6">KS3-K002</strain>
    </source>
</reference>
<organism evidence="6 7">
    <name type="scientific">Candidatus Kutchimonas denitrificans</name>
    <dbReference type="NCBI Taxonomy" id="3056748"/>
    <lineage>
        <taxon>Bacteria</taxon>
        <taxon>Pseudomonadati</taxon>
        <taxon>Gemmatimonadota</taxon>
        <taxon>Gemmatimonadia</taxon>
        <taxon>Candidatus Palauibacterales</taxon>
        <taxon>Candidatus Palauibacteraceae</taxon>
        <taxon>Candidatus Kutchimonas</taxon>
    </lineage>
</organism>
<accession>A0AAE4ZBY6</accession>
<feature type="domain" description="DUF1232" evidence="5">
    <location>
        <begin position="35"/>
        <end position="70"/>
    </location>
</feature>
<proteinExistence type="predicted"/>
<comment type="subcellular location">
    <subcellularLocation>
        <location evidence="1">Endomembrane system</location>
        <topology evidence="1">Multi-pass membrane protein</topology>
    </subcellularLocation>
</comment>
<gene>
    <name evidence="6" type="ORF">GWO12_10660</name>
</gene>
<dbReference type="GO" id="GO:0012505">
    <property type="term" value="C:endomembrane system"/>
    <property type="evidence" value="ECO:0007669"/>
    <property type="project" value="UniProtKB-SubCell"/>
</dbReference>
<evidence type="ECO:0000256" key="4">
    <source>
        <dbReference type="ARBA" id="ARBA00023136"/>
    </source>
</evidence>
<keyword evidence="2" id="KW-0812">Transmembrane</keyword>